<feature type="domain" description="Cobalamin-independent methionine synthase MetE C-terminal/archaeal" evidence="15">
    <location>
        <begin position="444"/>
        <end position="763"/>
    </location>
</feature>
<comment type="function">
    <text evidence="1">Catalyzes the transfer of a methyl group from 5-methyltetrahydrofolate to homocysteine resulting in methionine formation.</text>
</comment>
<dbReference type="AlphaFoldDB" id="A0A6B8W3L3"/>
<dbReference type="Proteomes" id="UP000424462">
    <property type="component" value="Chromosome"/>
</dbReference>
<comment type="similarity">
    <text evidence="3">Belongs to the vitamin-B12 independent methionine synthase family.</text>
</comment>
<evidence type="ECO:0000256" key="3">
    <source>
        <dbReference type="ARBA" id="ARBA00009553"/>
    </source>
</evidence>
<evidence type="ECO:0000313" key="17">
    <source>
        <dbReference type="EMBL" id="QGU05995.1"/>
    </source>
</evidence>
<evidence type="ECO:0000256" key="13">
    <source>
        <dbReference type="PIRSR" id="PIRSR000382-2"/>
    </source>
</evidence>
<dbReference type="NCBIfam" id="TIGR01371">
    <property type="entry name" value="met_syn_B12ind"/>
    <property type="match status" value="1"/>
</dbReference>
<feature type="binding site" evidence="12">
    <location>
        <position position="579"/>
    </location>
    <ligand>
        <name>5-methyltetrahydropteroyltri-L-glutamate</name>
        <dbReference type="ChEBI" id="CHEBI:58207"/>
    </ligand>
</feature>
<sequence length="779" mass="85654">MTAIKHVPFPNATIEGYPRVGPNRELKKALESFWKGRIDTEAFRSAAHSLRINNWGRLAELGLKEDYAIPADAALYDHVLETAVTVGLLGGDHAEVELDEFFTLARGNAERAPLEMTKWFDTNYHYLVPEVGDDEDYLARPQRLLDLFNEAAEAGQKVRPFLVGPVTLLALSKQAEGATTQPLDHLPALTKVYAEILKSLAEAGIEWVQIEEPALVADLGVASDEELAQLARQTYTTLLAEDAARPAVFLSAPYGSLNAGLQALADVRPEALGVDLAPQTLKDAPDYVERIIGAVQPGTRIVAGVVDGRNIWAADLRERLSVLEQISNADHEVSVSSSVSLLHVPHTVAVETKLPVDVAGWLSFADEKVGEVAALNTALRQGTTAVGEAFARSDRAVRTRNESARTHNEAVQARVANLPNGQVTRQPAYPERVEAQKVLNLPKLPTTTIGSFPQTAEIRKARADHRDGVLNDAQYTEALKDEVKSVIELQERLGIDVLVHGEPERNDMVQYFAELLDGFIVTENGWVQSYGSRCTRPPVVVGDVSRPKAMTVEWARYAQSLSEKHVKGMLTGPVTILAWSFVRDDVPLSVSADQIGVALADEVRDLEEAGIKIIQIDEPALRELLPLRAENRRSYLDWAVRSFRLVAAEAQPETQIHTHLCYSEFGQIIEAINDLDADVTSIEAARSRMELLGDIEEKFTSGIGPGIYDIHSPRVPEVAELVELLTAAAKHVPAERLWVNPDCGLKTRGYEETEASLRNMVIARDHVVENVPLKETVRN</sequence>
<evidence type="ECO:0000313" key="18">
    <source>
        <dbReference type="Proteomes" id="UP000424462"/>
    </source>
</evidence>
<dbReference type="InterPro" id="IPR038071">
    <property type="entry name" value="UROD/MetE-like_sf"/>
</dbReference>
<feature type="binding site" evidence="12">
    <location>
        <begin position="449"/>
        <end position="451"/>
    </location>
    <ligand>
        <name>L-methionine</name>
        <dbReference type="ChEBI" id="CHEBI:57844"/>
    </ligand>
</feature>
<dbReference type="InterPro" id="IPR002629">
    <property type="entry name" value="Met_Synth_C/arc"/>
</dbReference>
<gene>
    <name evidence="17" type="primary">metE</name>
    <name evidence="17" type="ORF">COCCU_00130</name>
</gene>
<evidence type="ECO:0000256" key="10">
    <source>
        <dbReference type="ARBA" id="ARBA00022833"/>
    </source>
</evidence>
<dbReference type="RefSeq" id="WP_156229612.1">
    <property type="nucleotide sequence ID" value="NZ_CP046455.1"/>
</dbReference>
<evidence type="ECO:0000256" key="9">
    <source>
        <dbReference type="ARBA" id="ARBA00022737"/>
    </source>
</evidence>
<dbReference type="UniPathway" id="UPA00051">
    <property type="reaction ID" value="UER00082"/>
</dbReference>
<dbReference type="EMBL" id="CP046455">
    <property type="protein sequence ID" value="QGU05995.1"/>
    <property type="molecule type" value="Genomic_DNA"/>
</dbReference>
<proteinExistence type="inferred from homology"/>
<protein>
    <recommendedName>
        <fullName evidence="4">5-methyltetrahydropteroyltriglutamate--homocysteine S-methyltransferase</fullName>
        <ecNumber evidence="4">2.1.1.14</ecNumber>
    </recommendedName>
</protein>
<evidence type="ECO:0000256" key="2">
    <source>
        <dbReference type="ARBA" id="ARBA00004681"/>
    </source>
</evidence>
<evidence type="ECO:0000256" key="12">
    <source>
        <dbReference type="PIRSR" id="PIRSR000382-1"/>
    </source>
</evidence>
<feature type="binding site" evidence="12">
    <location>
        <position position="502"/>
    </location>
    <ligand>
        <name>L-methionine</name>
        <dbReference type="ChEBI" id="CHEBI:57844"/>
    </ligand>
</feature>
<evidence type="ECO:0000256" key="11">
    <source>
        <dbReference type="ARBA" id="ARBA00023167"/>
    </source>
</evidence>
<feature type="binding site" evidence="13">
    <location>
        <position position="661"/>
    </location>
    <ligand>
        <name>Zn(2+)</name>
        <dbReference type="ChEBI" id="CHEBI:29105"/>
        <label>1</label>
        <note>catalytic</note>
    </ligand>
</feature>
<feature type="binding site" evidence="12">
    <location>
        <position position="27"/>
    </location>
    <ligand>
        <name>5-methyltetrahydropteroyltri-L-glutamate</name>
        <dbReference type="ChEBI" id="CHEBI:58207"/>
    </ligand>
</feature>
<name>A0A6B8W3L3_9CORY</name>
<dbReference type="PIRSF" id="PIRSF000382">
    <property type="entry name" value="MeTrfase_B12_ind"/>
    <property type="match status" value="1"/>
</dbReference>
<evidence type="ECO:0000256" key="6">
    <source>
        <dbReference type="ARBA" id="ARBA00022605"/>
    </source>
</evidence>
<evidence type="ECO:0000256" key="4">
    <source>
        <dbReference type="ARBA" id="ARBA00012034"/>
    </source>
</evidence>
<feature type="binding site" evidence="13">
    <location>
        <position position="683"/>
    </location>
    <ligand>
        <name>Zn(2+)</name>
        <dbReference type="ChEBI" id="CHEBI:29105"/>
        <label>1</label>
        <note>catalytic</note>
    </ligand>
</feature>
<dbReference type="Pfam" id="PF08267">
    <property type="entry name" value="Meth_synt_1"/>
    <property type="match status" value="1"/>
</dbReference>
<feature type="binding site" evidence="12">
    <location>
        <begin position="449"/>
        <end position="451"/>
    </location>
    <ligand>
        <name>L-homocysteine</name>
        <dbReference type="ChEBI" id="CHEBI:58199"/>
    </ligand>
</feature>
<organism evidence="17 18">
    <name type="scientific">Corynebacterium occultum</name>
    <dbReference type="NCBI Taxonomy" id="2675219"/>
    <lineage>
        <taxon>Bacteria</taxon>
        <taxon>Bacillati</taxon>
        <taxon>Actinomycetota</taxon>
        <taxon>Actinomycetes</taxon>
        <taxon>Mycobacteriales</taxon>
        <taxon>Corynebacteriaceae</taxon>
        <taxon>Corynebacterium</taxon>
    </lineage>
</organism>
<comment type="cofactor">
    <cofactor evidence="13">
        <name>Zn(2+)</name>
        <dbReference type="ChEBI" id="CHEBI:29105"/>
    </cofactor>
    <text evidence="13">Binds 2 Zn(2+) ions per subunit.</text>
</comment>
<keyword evidence="5 17" id="KW-0489">Methyltransferase</keyword>
<feature type="binding site" evidence="12">
    <location>
        <begin position="533"/>
        <end position="534"/>
    </location>
    <ligand>
        <name>5-methyltetrahydropteroyltri-L-glutamate</name>
        <dbReference type="ChEBI" id="CHEBI:58207"/>
    </ligand>
</feature>
<feature type="binding site" evidence="13">
    <location>
        <position position="659"/>
    </location>
    <ligand>
        <name>Zn(2+)</name>
        <dbReference type="ChEBI" id="CHEBI:29105"/>
        <label>1</label>
        <note>catalytic</note>
    </ligand>
</feature>
<evidence type="ECO:0000256" key="5">
    <source>
        <dbReference type="ARBA" id="ARBA00022603"/>
    </source>
</evidence>
<dbReference type="GO" id="GO:0032259">
    <property type="term" value="P:methylation"/>
    <property type="evidence" value="ECO:0007669"/>
    <property type="project" value="UniProtKB-KW"/>
</dbReference>
<feature type="active site" description="Proton donor" evidence="14">
    <location>
        <position position="711"/>
    </location>
</feature>
<feature type="domain" description="Cobalamin-independent methionine synthase MetE N-terminal" evidence="16">
    <location>
        <begin position="13"/>
        <end position="328"/>
    </location>
</feature>
<dbReference type="EC" id="2.1.1.14" evidence="4"/>
<evidence type="ECO:0000256" key="8">
    <source>
        <dbReference type="ARBA" id="ARBA00022723"/>
    </source>
</evidence>
<dbReference type="NCBIfam" id="NF003556">
    <property type="entry name" value="PRK05222.1"/>
    <property type="match status" value="1"/>
</dbReference>
<dbReference type="GO" id="GO:0003871">
    <property type="term" value="F:5-methyltetrahydropteroyltriglutamate-homocysteine S-methyltransferase activity"/>
    <property type="evidence" value="ECO:0007669"/>
    <property type="project" value="UniProtKB-EC"/>
</dbReference>
<keyword evidence="10 13" id="KW-0862">Zinc</keyword>
<comment type="pathway">
    <text evidence="2">Amino-acid biosynthesis; L-methionine biosynthesis via de novo pathway; L-methionine from L-homocysteine (MetE route): step 1/1.</text>
</comment>
<dbReference type="KEGG" id="cok:COCCU_00130"/>
<dbReference type="InterPro" id="IPR006276">
    <property type="entry name" value="Cobalamin-indep_Met_synthase"/>
</dbReference>
<feature type="binding site" evidence="13">
    <location>
        <position position="674"/>
    </location>
    <ligand>
        <name>Zn(2+)</name>
        <dbReference type="ChEBI" id="CHEBI:29105"/>
        <label>1</label>
        <note>catalytic</note>
    </ligand>
</feature>
<feature type="binding site" evidence="12">
    <location>
        <position position="617"/>
    </location>
    <ligand>
        <name>L-homocysteine</name>
        <dbReference type="ChEBI" id="CHEBI:58199"/>
    </ligand>
</feature>
<dbReference type="PANTHER" id="PTHR30519">
    <property type="entry name" value="5-METHYLTETRAHYDROPTEROYLTRIGLUTAMATE--HOMOCYSTEINE METHYLTRANSFERASE"/>
    <property type="match status" value="1"/>
</dbReference>
<feature type="binding site" evidence="13">
    <location>
        <position position="743"/>
    </location>
    <ligand>
        <name>Zn(2+)</name>
        <dbReference type="ChEBI" id="CHEBI:29105"/>
        <label>1</label>
        <note>catalytic</note>
    </ligand>
</feature>
<keyword evidence="11" id="KW-0486">Methionine biosynthesis</keyword>
<keyword evidence="9" id="KW-0677">Repeat</keyword>
<keyword evidence="6" id="KW-0028">Amino-acid biosynthesis</keyword>
<accession>A0A6B8W3L3</accession>
<dbReference type="SUPFAM" id="SSF51726">
    <property type="entry name" value="UROD/MetE-like"/>
    <property type="match status" value="2"/>
</dbReference>
<evidence type="ECO:0000259" key="15">
    <source>
        <dbReference type="Pfam" id="PF01717"/>
    </source>
</evidence>
<dbReference type="CDD" id="cd03311">
    <property type="entry name" value="CIMS_C_terminal_like"/>
    <property type="match status" value="1"/>
</dbReference>
<dbReference type="GO" id="GO:0008270">
    <property type="term" value="F:zinc ion binding"/>
    <property type="evidence" value="ECO:0007669"/>
    <property type="project" value="InterPro"/>
</dbReference>
<keyword evidence="8 13" id="KW-0479">Metal-binding</keyword>
<evidence type="ECO:0000256" key="14">
    <source>
        <dbReference type="PIRSR" id="PIRSR000382-3"/>
    </source>
</evidence>
<dbReference type="Pfam" id="PF01717">
    <property type="entry name" value="Meth_synt_2"/>
    <property type="match status" value="1"/>
</dbReference>
<dbReference type="GO" id="GO:0009086">
    <property type="term" value="P:methionine biosynthetic process"/>
    <property type="evidence" value="ECO:0007669"/>
    <property type="project" value="UniProtKB-KW"/>
</dbReference>
<feature type="binding site" evidence="12">
    <location>
        <position position="617"/>
    </location>
    <ligand>
        <name>L-methionine</name>
        <dbReference type="ChEBI" id="CHEBI:57844"/>
    </ligand>
</feature>
<feature type="binding site" evidence="12">
    <location>
        <position position="123"/>
    </location>
    <ligand>
        <name>5-methyltetrahydropteroyltri-L-glutamate</name>
        <dbReference type="ChEBI" id="CHEBI:58207"/>
    </ligand>
</feature>
<dbReference type="InterPro" id="IPR013215">
    <property type="entry name" value="Cbl-indep_Met_Synth_N"/>
</dbReference>
<evidence type="ECO:0000259" key="16">
    <source>
        <dbReference type="Pfam" id="PF08267"/>
    </source>
</evidence>
<keyword evidence="7 17" id="KW-0808">Transferase</keyword>
<keyword evidence="18" id="KW-1185">Reference proteome</keyword>
<dbReference type="Gene3D" id="3.20.20.210">
    <property type="match status" value="2"/>
</dbReference>
<evidence type="ECO:0000256" key="7">
    <source>
        <dbReference type="ARBA" id="ARBA00022679"/>
    </source>
</evidence>
<reference evidence="17 18" key="1">
    <citation type="submission" date="2019-11" db="EMBL/GenBank/DDBJ databases">
        <title>Complete genome sequence of Corynebacterium kalinowskii 1959, a novel Corynebacterium species isolated from soil of a small paddock in Vilsendorf, Germany.</title>
        <authorList>
            <person name="Schaffert L."/>
            <person name="Ruwe M."/>
            <person name="Milse J."/>
            <person name="Hanuschka K."/>
            <person name="Ortseifen V."/>
            <person name="Droste J."/>
            <person name="Brandt D."/>
            <person name="Schlueter L."/>
            <person name="Kutter Y."/>
            <person name="Vinke S."/>
            <person name="Viehoefer P."/>
            <person name="Jacob L."/>
            <person name="Luebke N.-C."/>
            <person name="Schulte-Berndt E."/>
            <person name="Hain C."/>
            <person name="Linder M."/>
            <person name="Schmidt P."/>
            <person name="Wollenschlaeger L."/>
            <person name="Luttermann T."/>
            <person name="Thieme E."/>
            <person name="Hassa J."/>
            <person name="Haak M."/>
            <person name="Wittchen M."/>
            <person name="Mentz A."/>
            <person name="Persicke M."/>
            <person name="Busche T."/>
            <person name="Ruckert C."/>
        </authorList>
    </citation>
    <scope>NUCLEOTIDE SEQUENCE [LARGE SCALE GENOMIC DNA]</scope>
    <source>
        <strain evidence="17 18">2039</strain>
    </source>
</reference>
<evidence type="ECO:0000256" key="1">
    <source>
        <dbReference type="ARBA" id="ARBA00002777"/>
    </source>
</evidence>